<comment type="subcellular location">
    <subcellularLocation>
        <location evidence="1">Membrane</location>
        <topology evidence="1">Multi-pass membrane protein</topology>
    </subcellularLocation>
</comment>
<protein>
    <submittedName>
        <fullName evidence="6">Bile acid:sodium symporter family protein</fullName>
    </submittedName>
</protein>
<evidence type="ECO:0000256" key="5">
    <source>
        <dbReference type="SAM" id="Phobius"/>
    </source>
</evidence>
<dbReference type="InterPro" id="IPR004710">
    <property type="entry name" value="Bilac:Na_transpt"/>
</dbReference>
<dbReference type="Gene3D" id="1.20.1530.20">
    <property type="match status" value="1"/>
</dbReference>
<feature type="transmembrane region" description="Helical" evidence="5">
    <location>
        <begin position="155"/>
        <end position="177"/>
    </location>
</feature>
<dbReference type="InterPro" id="IPR002657">
    <property type="entry name" value="BilAc:Na_symport/Acr3"/>
</dbReference>
<feature type="transmembrane region" description="Helical" evidence="5">
    <location>
        <begin position="63"/>
        <end position="83"/>
    </location>
</feature>
<feature type="transmembrane region" description="Helical" evidence="5">
    <location>
        <begin position="124"/>
        <end position="143"/>
    </location>
</feature>
<sequence>MSLAEAVERAGEPDSILNGEDWYYTNRHRLELSDGRVIARDLHIKATLETLDWIWLNFSKGGLLFMNITLALIMFGIALQIRVEHFKLLFVSPKPVIVGFFSQFFALPFLTFLLVLVIQPTPSVALGMILVAACPGGNISNFISSLAKGNVALSITLTAIATIAAIFMTPFNFTFWGKLYSSASNLVIPIEIDAWEMIKTVLILLGIPVFLGVLFARFFPNTAQRISKPFKIFSIVAFLGFVVAALAANFSYFLKYVHLIALIVLAHNALGLLTGYLIPTLFKLNKRDRRTIAIETGIQNSGLGLVLIFNPNLFDGLGGMAFIAALWGIWHIVSGLGIAYYWSKKFN</sequence>
<feature type="transmembrane region" description="Helical" evidence="5">
    <location>
        <begin position="95"/>
        <end position="118"/>
    </location>
</feature>
<dbReference type="AlphaFoldDB" id="A0A7D3XNU2"/>
<dbReference type="PANTHER" id="PTHR10361:SF28">
    <property type="entry name" value="P3 PROTEIN-RELATED"/>
    <property type="match status" value="1"/>
</dbReference>
<evidence type="ECO:0000313" key="7">
    <source>
        <dbReference type="Proteomes" id="UP000500961"/>
    </source>
</evidence>
<dbReference type="InterPro" id="IPR038770">
    <property type="entry name" value="Na+/solute_symporter_sf"/>
</dbReference>
<reference evidence="6 7" key="1">
    <citation type="submission" date="2019-07" db="EMBL/GenBank/DDBJ databases">
        <title>Thalassofilum flectens gen. nov., sp. nov., a novel moderate thermophilic anaerobe from a shallow sea hot spring in Kunashir Island (Russia), representing a new family in the order Bacteroidales, and proposal of Thalassofilacea fam. nov.</title>
        <authorList>
            <person name="Kochetkova T.V."/>
            <person name="Podosokorskaya O.A."/>
            <person name="Novikov A."/>
            <person name="Elcheninov A.G."/>
            <person name="Toshchakov S.V."/>
            <person name="Kublanov I.V."/>
        </authorList>
    </citation>
    <scope>NUCLEOTIDE SEQUENCE [LARGE SCALE GENOMIC DNA]</scope>
    <source>
        <strain evidence="6 7">38-H</strain>
    </source>
</reference>
<gene>
    <name evidence="6" type="ORF">FHG85_01810</name>
</gene>
<dbReference type="Proteomes" id="UP000500961">
    <property type="component" value="Chromosome"/>
</dbReference>
<evidence type="ECO:0000256" key="1">
    <source>
        <dbReference type="ARBA" id="ARBA00004141"/>
    </source>
</evidence>
<evidence type="ECO:0000256" key="2">
    <source>
        <dbReference type="ARBA" id="ARBA00022692"/>
    </source>
</evidence>
<proteinExistence type="predicted"/>
<keyword evidence="7" id="KW-1185">Reference proteome</keyword>
<dbReference type="PANTHER" id="PTHR10361">
    <property type="entry name" value="SODIUM-BILE ACID COTRANSPORTER"/>
    <property type="match status" value="1"/>
</dbReference>
<organism evidence="6 7">
    <name type="scientific">Tenuifilum thalassicum</name>
    <dbReference type="NCBI Taxonomy" id="2590900"/>
    <lineage>
        <taxon>Bacteria</taxon>
        <taxon>Pseudomonadati</taxon>
        <taxon>Bacteroidota</taxon>
        <taxon>Bacteroidia</taxon>
        <taxon>Bacteroidales</taxon>
        <taxon>Tenuifilaceae</taxon>
        <taxon>Tenuifilum</taxon>
    </lineage>
</organism>
<keyword evidence="2 5" id="KW-0812">Transmembrane</keyword>
<feature type="transmembrane region" description="Helical" evidence="5">
    <location>
        <begin position="291"/>
        <end position="309"/>
    </location>
</feature>
<evidence type="ECO:0000256" key="4">
    <source>
        <dbReference type="ARBA" id="ARBA00023136"/>
    </source>
</evidence>
<evidence type="ECO:0000313" key="6">
    <source>
        <dbReference type="EMBL" id="QKG81196.1"/>
    </source>
</evidence>
<feature type="transmembrane region" description="Helical" evidence="5">
    <location>
        <begin position="259"/>
        <end position="279"/>
    </location>
</feature>
<evidence type="ECO:0000256" key="3">
    <source>
        <dbReference type="ARBA" id="ARBA00022989"/>
    </source>
</evidence>
<dbReference type="Pfam" id="PF01758">
    <property type="entry name" value="SBF"/>
    <property type="match status" value="1"/>
</dbReference>
<dbReference type="EMBL" id="CP041345">
    <property type="protein sequence ID" value="QKG81196.1"/>
    <property type="molecule type" value="Genomic_DNA"/>
</dbReference>
<feature type="transmembrane region" description="Helical" evidence="5">
    <location>
        <begin position="321"/>
        <end position="342"/>
    </location>
</feature>
<accession>A0A7D3XNU2</accession>
<name>A0A7D3XNU2_9BACT</name>
<dbReference type="GO" id="GO:0016020">
    <property type="term" value="C:membrane"/>
    <property type="evidence" value="ECO:0007669"/>
    <property type="project" value="UniProtKB-SubCell"/>
</dbReference>
<keyword evidence="3 5" id="KW-1133">Transmembrane helix</keyword>
<feature type="transmembrane region" description="Helical" evidence="5">
    <location>
        <begin position="232"/>
        <end position="253"/>
    </location>
</feature>
<feature type="transmembrane region" description="Helical" evidence="5">
    <location>
        <begin position="197"/>
        <end position="220"/>
    </location>
</feature>
<keyword evidence="4 5" id="KW-0472">Membrane</keyword>
<dbReference type="KEGG" id="ttz:FHG85_01810"/>